<gene>
    <name evidence="1" type="ORF">PAECIP111802_07225</name>
</gene>
<dbReference type="Proteomes" id="UP000730618">
    <property type="component" value="Unassembled WGS sequence"/>
</dbReference>
<name>A0ABM8VUH0_9BACL</name>
<keyword evidence="2" id="KW-1185">Reference proteome</keyword>
<comment type="caution">
    <text evidence="1">The sequence shown here is derived from an EMBL/GenBank/DDBJ whole genome shotgun (WGS) entry which is preliminary data.</text>
</comment>
<sequence>MPRIEDYGKIVLRIGNDQRKNSTIYRKRGNGHALRVAHLYHA</sequence>
<accession>A0ABM8VUH0</accession>
<evidence type="ECO:0000313" key="2">
    <source>
        <dbReference type="Proteomes" id="UP000730618"/>
    </source>
</evidence>
<reference evidence="1 2" key="1">
    <citation type="submission" date="2021-06" db="EMBL/GenBank/DDBJ databases">
        <authorList>
            <person name="Criscuolo A."/>
        </authorList>
    </citation>
    <scope>NUCLEOTIDE SEQUENCE [LARGE SCALE GENOMIC DNA]</scope>
    <source>
        <strain evidence="2">CIP 111802</strain>
    </source>
</reference>
<evidence type="ECO:0000313" key="1">
    <source>
        <dbReference type="EMBL" id="CAG7658941.1"/>
    </source>
</evidence>
<protein>
    <submittedName>
        <fullName evidence="1">Uncharacterized protein</fullName>
    </submittedName>
</protein>
<proteinExistence type="predicted"/>
<dbReference type="EMBL" id="CAJVCE010000051">
    <property type="protein sequence ID" value="CAG7658941.1"/>
    <property type="molecule type" value="Genomic_DNA"/>
</dbReference>
<organism evidence="1 2">
    <name type="scientific">Paenibacillus allorhizosphaerae</name>
    <dbReference type="NCBI Taxonomy" id="2849866"/>
    <lineage>
        <taxon>Bacteria</taxon>
        <taxon>Bacillati</taxon>
        <taxon>Bacillota</taxon>
        <taxon>Bacilli</taxon>
        <taxon>Bacillales</taxon>
        <taxon>Paenibacillaceae</taxon>
        <taxon>Paenibacillus</taxon>
    </lineage>
</organism>